<dbReference type="STRING" id="1586267.GCA_001418685_01528"/>
<keyword evidence="2" id="KW-1185">Reference proteome</keyword>
<dbReference type="AlphaFoldDB" id="A0A0X3ARH7"/>
<reference evidence="1 2" key="1">
    <citation type="submission" date="2016-01" db="EMBL/GenBank/DDBJ databases">
        <authorList>
            <person name="McClelland M."/>
            <person name="Jain A."/>
            <person name="Saraogi P."/>
            <person name="Mendelson R."/>
            <person name="Westerman R."/>
            <person name="SanMiguel P."/>
            <person name="Csonka L."/>
        </authorList>
    </citation>
    <scope>NUCLEOTIDE SEQUENCE [LARGE SCALE GENOMIC DNA]</scope>
    <source>
        <strain evidence="1 2">R-53146</strain>
    </source>
</reference>
<organism evidence="1 2">
    <name type="scientific">Apibacter mensalis</name>
    <dbReference type="NCBI Taxonomy" id="1586267"/>
    <lineage>
        <taxon>Bacteria</taxon>
        <taxon>Pseudomonadati</taxon>
        <taxon>Bacteroidota</taxon>
        <taxon>Flavobacteriia</taxon>
        <taxon>Flavobacteriales</taxon>
        <taxon>Weeksellaceae</taxon>
        <taxon>Apibacter</taxon>
    </lineage>
</organism>
<evidence type="ECO:0008006" key="3">
    <source>
        <dbReference type="Google" id="ProtNLM"/>
    </source>
</evidence>
<dbReference type="Proteomes" id="UP000182761">
    <property type="component" value="Unassembled WGS sequence"/>
</dbReference>
<proteinExistence type="predicted"/>
<dbReference type="Pfam" id="PF11236">
    <property type="entry name" value="DUF3037"/>
    <property type="match status" value="1"/>
</dbReference>
<evidence type="ECO:0000313" key="1">
    <source>
        <dbReference type="EMBL" id="CVK16665.1"/>
    </source>
</evidence>
<accession>A0A0X3ARH7</accession>
<sequence>MQEKRLYEYSVIRLVPRIEREEFINVGIILFSKEASYIKVEYIVDKEKLKSFIKKENFEIDCIIDALEAFKKISIGDSSGGTIAVMDIPERFRWLTSVRSTIIQTSRPHPGFSSNLDQTFFNLFKELVL</sequence>
<dbReference type="InterPro" id="IPR021398">
    <property type="entry name" value="DUF3037"/>
</dbReference>
<dbReference type="EMBL" id="FCOR01000009">
    <property type="protein sequence ID" value="CVK16665.1"/>
    <property type="molecule type" value="Genomic_DNA"/>
</dbReference>
<dbReference type="RefSeq" id="WP_055425852.1">
    <property type="nucleotide sequence ID" value="NZ_FCOR01000009.1"/>
</dbReference>
<gene>
    <name evidence="1" type="ORF">Ga0061079_10955</name>
</gene>
<name>A0A0X3ARH7_9FLAO</name>
<evidence type="ECO:0000313" key="2">
    <source>
        <dbReference type="Proteomes" id="UP000182761"/>
    </source>
</evidence>
<dbReference type="OrthoDB" id="9803207at2"/>
<protein>
    <recommendedName>
        <fullName evidence="3">DUF3037 domain-containing protein</fullName>
    </recommendedName>
</protein>